<protein>
    <submittedName>
        <fullName evidence="2">Ribosomal protein L20</fullName>
    </submittedName>
</protein>
<dbReference type="WBParaSite" id="nRc.2.0.1.t44549-RA">
    <property type="protein sequence ID" value="nRc.2.0.1.t44549-RA"/>
    <property type="gene ID" value="nRc.2.0.1.g44549"/>
</dbReference>
<keyword evidence="1" id="KW-1185">Reference proteome</keyword>
<dbReference type="AlphaFoldDB" id="A0A915L454"/>
<proteinExistence type="predicted"/>
<name>A0A915L454_ROMCU</name>
<organism evidence="1 2">
    <name type="scientific">Romanomermis culicivorax</name>
    <name type="common">Nematode worm</name>
    <dbReference type="NCBI Taxonomy" id="13658"/>
    <lineage>
        <taxon>Eukaryota</taxon>
        <taxon>Metazoa</taxon>
        <taxon>Ecdysozoa</taxon>
        <taxon>Nematoda</taxon>
        <taxon>Enoplea</taxon>
        <taxon>Dorylaimia</taxon>
        <taxon>Mermithida</taxon>
        <taxon>Mermithoidea</taxon>
        <taxon>Mermithidae</taxon>
        <taxon>Romanomermis</taxon>
    </lineage>
</organism>
<evidence type="ECO:0000313" key="2">
    <source>
        <dbReference type="WBParaSite" id="nRc.2.0.1.t44549-RA"/>
    </source>
</evidence>
<dbReference type="Proteomes" id="UP000887565">
    <property type="component" value="Unplaced"/>
</dbReference>
<accession>A0A915L454</accession>
<evidence type="ECO:0000313" key="1">
    <source>
        <dbReference type="Proteomes" id="UP000887565"/>
    </source>
</evidence>
<sequence length="82" mass="9330">MIPNRKLKTNKLSINPVSLQNNILQTFFQLKRRKIGSSKAKITAKSLIKNTVLFRASIDVMITQICTFSRGFGKHKICNAEH</sequence>
<reference evidence="2" key="1">
    <citation type="submission" date="2022-11" db="UniProtKB">
        <authorList>
            <consortium name="WormBaseParasite"/>
        </authorList>
    </citation>
    <scope>IDENTIFICATION</scope>
</reference>